<dbReference type="Proteomes" id="UP000014760">
    <property type="component" value="Unassembled WGS sequence"/>
</dbReference>
<feature type="region of interest" description="Disordered" evidence="1">
    <location>
        <begin position="175"/>
        <end position="197"/>
    </location>
</feature>
<evidence type="ECO:0000313" key="3">
    <source>
        <dbReference type="EnsemblMetazoa" id="CapteP193137"/>
    </source>
</evidence>
<proteinExistence type="predicted"/>
<dbReference type="EnsemblMetazoa" id="CapteT193137">
    <property type="protein sequence ID" value="CapteP193137"/>
    <property type="gene ID" value="CapteG193137"/>
</dbReference>
<name>R7UNT1_CAPTE</name>
<gene>
    <name evidence="2" type="ORF">CAPTEDRAFT_193137</name>
</gene>
<sequence length="218" mass="24436">MACSPSVVTRSCSVRCRHSTPLPKRRSLGLLQPQLAAITCDIDLDISVTSLPQAAPANCAMELPLAQLPAATSCDLISSQPHSRCAFNFSFTQPPMTSSGFLDLTSILNTDLALPVQSAEDRLNIWLQTSSDQHDVTSHEASEPRRISRFCRGLRSWAQSSTEMLSSAVAMETMAKRKNEENEKKRDEKEKKKWRSHVKRIKKNLRNLRKIRVEFRGA</sequence>
<dbReference type="AlphaFoldDB" id="R7UNT1"/>
<evidence type="ECO:0000313" key="4">
    <source>
        <dbReference type="Proteomes" id="UP000014760"/>
    </source>
</evidence>
<dbReference type="EMBL" id="AMQN01001108">
    <property type="status" value="NOT_ANNOTATED_CDS"/>
    <property type="molecule type" value="Genomic_DNA"/>
</dbReference>
<evidence type="ECO:0000313" key="2">
    <source>
        <dbReference type="EMBL" id="ELU07768.1"/>
    </source>
</evidence>
<dbReference type="HOGENOM" id="CLU_084012_0_0_1"/>
<feature type="compositionally biased region" description="Basic and acidic residues" evidence="1">
    <location>
        <begin position="175"/>
        <end position="191"/>
    </location>
</feature>
<reference evidence="2 4" key="2">
    <citation type="journal article" date="2013" name="Nature">
        <title>Insights into bilaterian evolution from three spiralian genomes.</title>
        <authorList>
            <person name="Simakov O."/>
            <person name="Marletaz F."/>
            <person name="Cho S.J."/>
            <person name="Edsinger-Gonzales E."/>
            <person name="Havlak P."/>
            <person name="Hellsten U."/>
            <person name="Kuo D.H."/>
            <person name="Larsson T."/>
            <person name="Lv J."/>
            <person name="Arendt D."/>
            <person name="Savage R."/>
            <person name="Osoegawa K."/>
            <person name="de Jong P."/>
            <person name="Grimwood J."/>
            <person name="Chapman J.A."/>
            <person name="Shapiro H."/>
            <person name="Aerts A."/>
            <person name="Otillar R.P."/>
            <person name="Terry A.Y."/>
            <person name="Boore J.L."/>
            <person name="Grigoriev I.V."/>
            <person name="Lindberg D.R."/>
            <person name="Seaver E.C."/>
            <person name="Weisblat D.A."/>
            <person name="Putnam N.H."/>
            <person name="Rokhsar D.S."/>
        </authorList>
    </citation>
    <scope>NUCLEOTIDE SEQUENCE</scope>
    <source>
        <strain evidence="2 4">I ESC-2004</strain>
    </source>
</reference>
<organism evidence="2">
    <name type="scientific">Capitella teleta</name>
    <name type="common">Polychaete worm</name>
    <dbReference type="NCBI Taxonomy" id="283909"/>
    <lineage>
        <taxon>Eukaryota</taxon>
        <taxon>Metazoa</taxon>
        <taxon>Spiralia</taxon>
        <taxon>Lophotrochozoa</taxon>
        <taxon>Annelida</taxon>
        <taxon>Polychaeta</taxon>
        <taxon>Sedentaria</taxon>
        <taxon>Scolecida</taxon>
        <taxon>Capitellidae</taxon>
        <taxon>Capitella</taxon>
    </lineage>
</organism>
<accession>R7UNT1</accession>
<protein>
    <submittedName>
        <fullName evidence="2 3">Uncharacterized protein</fullName>
    </submittedName>
</protein>
<reference evidence="4" key="1">
    <citation type="submission" date="2012-12" db="EMBL/GenBank/DDBJ databases">
        <authorList>
            <person name="Hellsten U."/>
            <person name="Grimwood J."/>
            <person name="Chapman J.A."/>
            <person name="Shapiro H."/>
            <person name="Aerts A."/>
            <person name="Otillar R.P."/>
            <person name="Terry A.Y."/>
            <person name="Boore J.L."/>
            <person name="Simakov O."/>
            <person name="Marletaz F."/>
            <person name="Cho S.-J."/>
            <person name="Edsinger-Gonzales E."/>
            <person name="Havlak P."/>
            <person name="Kuo D.-H."/>
            <person name="Larsson T."/>
            <person name="Lv J."/>
            <person name="Arendt D."/>
            <person name="Savage R."/>
            <person name="Osoegawa K."/>
            <person name="de Jong P."/>
            <person name="Lindberg D.R."/>
            <person name="Seaver E.C."/>
            <person name="Weisblat D.A."/>
            <person name="Putnam N.H."/>
            <person name="Grigoriev I.V."/>
            <person name="Rokhsar D.S."/>
        </authorList>
    </citation>
    <scope>NUCLEOTIDE SEQUENCE</scope>
    <source>
        <strain evidence="4">I ESC-2004</strain>
    </source>
</reference>
<dbReference type="EMBL" id="KB299619">
    <property type="protein sequence ID" value="ELU07768.1"/>
    <property type="molecule type" value="Genomic_DNA"/>
</dbReference>
<reference evidence="3" key="3">
    <citation type="submission" date="2015-06" db="UniProtKB">
        <authorList>
            <consortium name="EnsemblMetazoa"/>
        </authorList>
    </citation>
    <scope>IDENTIFICATION</scope>
</reference>
<keyword evidence="4" id="KW-1185">Reference proteome</keyword>
<evidence type="ECO:0000256" key="1">
    <source>
        <dbReference type="SAM" id="MobiDB-lite"/>
    </source>
</evidence>